<dbReference type="InterPro" id="IPR036038">
    <property type="entry name" value="Aminotransferase-like"/>
</dbReference>
<dbReference type="Proteomes" id="UP000186513">
    <property type="component" value="Unassembled WGS sequence"/>
</dbReference>
<comment type="cofactor">
    <cofactor evidence="1">
        <name>pyridoxal 5'-phosphate</name>
        <dbReference type="ChEBI" id="CHEBI:597326"/>
    </cofactor>
</comment>
<dbReference type="GO" id="GO:0046394">
    <property type="term" value="P:carboxylic acid biosynthetic process"/>
    <property type="evidence" value="ECO:0007669"/>
    <property type="project" value="UniProtKB-ARBA"/>
</dbReference>
<dbReference type="AlphaFoldDB" id="A0A1K2HJE5"/>
<dbReference type="GO" id="GO:0003824">
    <property type="term" value="F:catalytic activity"/>
    <property type="evidence" value="ECO:0007669"/>
    <property type="project" value="InterPro"/>
</dbReference>
<evidence type="ECO:0000313" key="4">
    <source>
        <dbReference type="EMBL" id="SFZ76649.1"/>
    </source>
</evidence>
<evidence type="ECO:0000256" key="2">
    <source>
        <dbReference type="ARBA" id="ARBA00009320"/>
    </source>
</evidence>
<reference evidence="4 5" key="1">
    <citation type="submission" date="2016-11" db="EMBL/GenBank/DDBJ databases">
        <authorList>
            <person name="Jaros S."/>
            <person name="Januszkiewicz K."/>
            <person name="Wedrychowicz H."/>
        </authorList>
    </citation>
    <scope>NUCLEOTIDE SEQUENCE [LARGE SCALE GENOMIC DNA]</scope>
    <source>
        <strain evidence="4 5">DSM 18899</strain>
    </source>
</reference>
<dbReference type="PANTHER" id="PTHR42743">
    <property type="entry name" value="AMINO-ACID AMINOTRANSFERASE"/>
    <property type="match status" value="1"/>
</dbReference>
<dbReference type="InterPro" id="IPR050571">
    <property type="entry name" value="Class-IV_PLP-Dep_Aminotrnsfr"/>
</dbReference>
<dbReference type="Pfam" id="PF01063">
    <property type="entry name" value="Aminotran_4"/>
    <property type="match status" value="1"/>
</dbReference>
<dbReference type="Gene3D" id="3.20.10.10">
    <property type="entry name" value="D-amino Acid Aminotransferase, subunit A, domain 2"/>
    <property type="match status" value="1"/>
</dbReference>
<evidence type="ECO:0000313" key="5">
    <source>
        <dbReference type="Proteomes" id="UP000186513"/>
    </source>
</evidence>
<dbReference type="Gene3D" id="3.30.470.10">
    <property type="match status" value="1"/>
</dbReference>
<dbReference type="CDD" id="cd01558">
    <property type="entry name" value="D-AAT_like"/>
    <property type="match status" value="1"/>
</dbReference>
<evidence type="ECO:0000256" key="1">
    <source>
        <dbReference type="ARBA" id="ARBA00001933"/>
    </source>
</evidence>
<name>A0A1K2HJE5_9NEIS</name>
<dbReference type="SUPFAM" id="SSF56752">
    <property type="entry name" value="D-aminoacid aminotransferase-like PLP-dependent enzymes"/>
    <property type="match status" value="1"/>
</dbReference>
<dbReference type="GO" id="GO:0005829">
    <property type="term" value="C:cytosol"/>
    <property type="evidence" value="ECO:0007669"/>
    <property type="project" value="TreeGrafter"/>
</dbReference>
<dbReference type="GO" id="GO:0008652">
    <property type="term" value="P:amino acid biosynthetic process"/>
    <property type="evidence" value="ECO:0007669"/>
    <property type="project" value="UniProtKB-ARBA"/>
</dbReference>
<sequence length="286" mass="31700">MLYLNGQFLRPEDAKISALDRGCLFGDGVYEVIPVYSRQPFRLAEHVHRLDASLASIALPNPHSAAEWMELVQAVIARQDYDDQSVYLHVTRGSASERDFPFPQDVEPTVLINPAPLVTPSHEQKARGVRAISHADFRWLRCDIKSLNLLPTVLLREAAKRAGCAECLMFRDGWLSEGAASNIFVVKDGVIAVPPKDHLILPGITYDLVLELAKQHGLPLEVRRISEAETRAADELWMTSSTKEILAIVELDGQPVGKGQVGPLAQRMDAHYQEFKQTVMRGGAAC</sequence>
<dbReference type="InterPro" id="IPR001544">
    <property type="entry name" value="Aminotrans_IV"/>
</dbReference>
<dbReference type="InterPro" id="IPR043131">
    <property type="entry name" value="BCAT-like_N"/>
</dbReference>
<accession>A0A1K2HJE5</accession>
<dbReference type="RefSeq" id="WP_072428549.1">
    <property type="nucleotide sequence ID" value="NZ_FPKR01000007.1"/>
</dbReference>
<dbReference type="InterPro" id="IPR043132">
    <property type="entry name" value="BCAT-like_C"/>
</dbReference>
<evidence type="ECO:0000256" key="3">
    <source>
        <dbReference type="ARBA" id="ARBA00022898"/>
    </source>
</evidence>
<proteinExistence type="inferred from homology"/>
<dbReference type="PANTHER" id="PTHR42743:SF10">
    <property type="entry name" value="D-ALANINE AMINOTRANSFERASE"/>
    <property type="match status" value="1"/>
</dbReference>
<dbReference type="OrthoDB" id="9805628at2"/>
<dbReference type="EMBL" id="FPKR01000007">
    <property type="protein sequence ID" value="SFZ76649.1"/>
    <property type="molecule type" value="Genomic_DNA"/>
</dbReference>
<organism evidence="4 5">
    <name type="scientific">Chitinimonas taiwanensis DSM 18899</name>
    <dbReference type="NCBI Taxonomy" id="1121279"/>
    <lineage>
        <taxon>Bacteria</taxon>
        <taxon>Pseudomonadati</taxon>
        <taxon>Pseudomonadota</taxon>
        <taxon>Betaproteobacteria</taxon>
        <taxon>Neisseriales</taxon>
        <taxon>Chitinibacteraceae</taxon>
        <taxon>Chitinimonas</taxon>
    </lineage>
</organism>
<comment type="similarity">
    <text evidence="2">Belongs to the class-IV pyridoxal-phosphate-dependent aminotransferase family.</text>
</comment>
<gene>
    <name evidence="4" type="ORF">SAMN02745887_02043</name>
</gene>
<dbReference type="STRING" id="1121279.SAMN02745887_02043"/>
<dbReference type="FunFam" id="3.20.10.10:FF:000002">
    <property type="entry name" value="D-alanine aminotransferase"/>
    <property type="match status" value="1"/>
</dbReference>
<keyword evidence="5" id="KW-1185">Reference proteome</keyword>
<keyword evidence="3" id="KW-0663">Pyridoxal phosphate</keyword>
<protein>
    <submittedName>
        <fullName evidence="4">D-alanine transaminase</fullName>
    </submittedName>
</protein>